<evidence type="ECO:0000313" key="4">
    <source>
        <dbReference type="Proteomes" id="UP000694545"/>
    </source>
</evidence>
<feature type="signal peptide" evidence="1">
    <location>
        <begin position="1"/>
        <end position="28"/>
    </location>
</feature>
<dbReference type="InterPro" id="IPR057520">
    <property type="entry name" value="GRHL1/CP2_C"/>
</dbReference>
<keyword evidence="4" id="KW-1185">Reference proteome</keyword>
<proteinExistence type="predicted"/>
<evidence type="ECO:0000256" key="1">
    <source>
        <dbReference type="SAM" id="SignalP"/>
    </source>
</evidence>
<sequence length="73" mass="8234">MTIGQGAVYVKRLFCAVLLLACPELLAGLIFPEAKKILVNMDNNIIQHYSNHMAFLLEVVEAEEKFQVTLKEL</sequence>
<dbReference type="Ensembl" id="ENSVKKT00000010451.1">
    <property type="protein sequence ID" value="ENSVKKP00000010200.1"/>
    <property type="gene ID" value="ENSVKKG00000007182.1"/>
</dbReference>
<dbReference type="AlphaFoldDB" id="A0A8D2KVG9"/>
<protein>
    <recommendedName>
        <fullName evidence="2">GRHL1/CP2 C-terminal domain-containing protein</fullName>
    </recommendedName>
</protein>
<evidence type="ECO:0000313" key="3">
    <source>
        <dbReference type="Ensembl" id="ENSVKKP00000010200.1"/>
    </source>
</evidence>
<feature type="chain" id="PRO_5034927580" description="GRHL1/CP2 C-terminal domain-containing protein" evidence="1">
    <location>
        <begin position="29"/>
        <end position="73"/>
    </location>
</feature>
<accession>A0A8D2KVG9</accession>
<evidence type="ECO:0000259" key="2">
    <source>
        <dbReference type="Pfam" id="PF25416"/>
    </source>
</evidence>
<reference evidence="3" key="1">
    <citation type="submission" date="2025-08" db="UniProtKB">
        <authorList>
            <consortium name="Ensembl"/>
        </authorList>
    </citation>
    <scope>IDENTIFICATION</scope>
</reference>
<keyword evidence="1" id="KW-0732">Signal</keyword>
<dbReference type="Proteomes" id="UP000694545">
    <property type="component" value="Unplaced"/>
</dbReference>
<name>A0A8D2KVG9_VARKO</name>
<organism evidence="3 4">
    <name type="scientific">Varanus komodoensis</name>
    <name type="common">Komodo dragon</name>
    <dbReference type="NCBI Taxonomy" id="61221"/>
    <lineage>
        <taxon>Eukaryota</taxon>
        <taxon>Metazoa</taxon>
        <taxon>Chordata</taxon>
        <taxon>Craniata</taxon>
        <taxon>Vertebrata</taxon>
        <taxon>Euteleostomi</taxon>
        <taxon>Lepidosauria</taxon>
        <taxon>Squamata</taxon>
        <taxon>Bifurcata</taxon>
        <taxon>Unidentata</taxon>
        <taxon>Episquamata</taxon>
        <taxon>Toxicofera</taxon>
        <taxon>Anguimorpha</taxon>
        <taxon>Paleoanguimorpha</taxon>
        <taxon>Varanoidea</taxon>
        <taxon>Varanidae</taxon>
        <taxon>Varanus</taxon>
    </lineage>
</organism>
<dbReference type="Pfam" id="PF25416">
    <property type="entry name" value="GRHL1_C"/>
    <property type="match status" value="1"/>
</dbReference>
<feature type="domain" description="GRHL1/CP2 C-terminal" evidence="2">
    <location>
        <begin position="30"/>
        <end position="72"/>
    </location>
</feature>
<reference evidence="3" key="2">
    <citation type="submission" date="2025-09" db="UniProtKB">
        <authorList>
            <consortium name="Ensembl"/>
        </authorList>
    </citation>
    <scope>IDENTIFICATION</scope>
</reference>